<accession>A0A3L8DTX3</accession>
<proteinExistence type="predicted"/>
<dbReference type="Proteomes" id="UP000279307">
    <property type="component" value="Chromosome 4"/>
</dbReference>
<evidence type="ECO:0000313" key="4">
    <source>
        <dbReference type="Proteomes" id="UP000279307"/>
    </source>
</evidence>
<dbReference type="OrthoDB" id="7699769at2759"/>
<dbReference type="EMBL" id="QOIP01000004">
    <property type="protein sequence ID" value="RLU23915.1"/>
    <property type="molecule type" value="Genomic_DNA"/>
</dbReference>
<comment type="caution">
    <text evidence="3">The sequence shown here is derived from an EMBL/GenBank/DDBJ whole genome shotgun (WGS) entry which is preliminary data.</text>
</comment>
<reference evidence="3 4" key="1">
    <citation type="journal article" date="2018" name="Genome Res.">
        <title>The genomic architecture and molecular evolution of ant odorant receptors.</title>
        <authorList>
            <person name="McKenzie S.K."/>
            <person name="Kronauer D.J.C."/>
        </authorList>
    </citation>
    <scope>NUCLEOTIDE SEQUENCE [LARGE SCALE GENOMIC DNA]</scope>
    <source>
        <strain evidence="3">Clonal line C1</strain>
    </source>
</reference>
<name>A0A3L8DTX3_OOCBI</name>
<evidence type="ECO:0000256" key="1">
    <source>
        <dbReference type="ARBA" id="ARBA00022729"/>
    </source>
</evidence>
<dbReference type="InterPro" id="IPR001747">
    <property type="entry name" value="Vitellogenin_N"/>
</dbReference>
<dbReference type="SUPFAM" id="SSF56968">
    <property type="entry name" value="Lipovitellin-phosvitin complex, beta-sheet shell regions"/>
    <property type="match status" value="1"/>
</dbReference>
<organism evidence="3 4">
    <name type="scientific">Ooceraea biroi</name>
    <name type="common">Clonal raider ant</name>
    <name type="synonym">Cerapachys biroi</name>
    <dbReference type="NCBI Taxonomy" id="2015173"/>
    <lineage>
        <taxon>Eukaryota</taxon>
        <taxon>Metazoa</taxon>
        <taxon>Ecdysozoa</taxon>
        <taxon>Arthropoda</taxon>
        <taxon>Hexapoda</taxon>
        <taxon>Insecta</taxon>
        <taxon>Pterygota</taxon>
        <taxon>Neoptera</taxon>
        <taxon>Endopterygota</taxon>
        <taxon>Hymenoptera</taxon>
        <taxon>Apocrita</taxon>
        <taxon>Aculeata</taxon>
        <taxon>Formicoidea</taxon>
        <taxon>Formicidae</taxon>
        <taxon>Dorylinae</taxon>
        <taxon>Ooceraea</taxon>
    </lineage>
</organism>
<sequence length="313" mass="35996">MFVQGLIPFFLIAHINLEHGPKLKNANKYIFTVNMNIMWTRESINPFGFRVLSQLHCIPKRNHSEAESNILSCSLKHNESINYGKNELDDNLINWRKDVTNEPIELVFKQEEGIEKMIVRQQIKTYDLNVLRLIAEQLHTGNDFSDVGNGTFEDVARSIIGKCRVVFKITRRPENTKRNRRNFNLYLLPPSLNLKDNETIVIDKTTDLNHCTCYAEKYYCKYGNTVVCENQQADLESMTSRMEISKTSFVSSTTRKGTIKQNSQTYNVVETITLTLEDVQIATNDPPAIVNPGKTKILANYDVKNILIDDEQL</sequence>
<protein>
    <recommendedName>
        <fullName evidence="2">Vitellogenin domain-containing protein</fullName>
    </recommendedName>
</protein>
<keyword evidence="1" id="KW-0732">Signal</keyword>
<dbReference type="Pfam" id="PF01347">
    <property type="entry name" value="Vitellogenin_N"/>
    <property type="match status" value="1"/>
</dbReference>
<evidence type="ECO:0000259" key="2">
    <source>
        <dbReference type="Pfam" id="PF01347"/>
    </source>
</evidence>
<gene>
    <name evidence="3" type="ORF">DMN91_004123</name>
</gene>
<evidence type="ECO:0000313" key="3">
    <source>
        <dbReference type="EMBL" id="RLU23915.1"/>
    </source>
</evidence>
<dbReference type="Gene3D" id="2.30.230.10">
    <property type="entry name" value="Lipovitellin, beta-sheet shell regions, chain A"/>
    <property type="match status" value="1"/>
</dbReference>
<feature type="domain" description="Vitellogenin" evidence="2">
    <location>
        <begin position="98"/>
        <end position="290"/>
    </location>
</feature>
<dbReference type="GO" id="GO:0005319">
    <property type="term" value="F:lipid transporter activity"/>
    <property type="evidence" value="ECO:0007669"/>
    <property type="project" value="InterPro"/>
</dbReference>
<dbReference type="AlphaFoldDB" id="A0A3L8DTX3"/>
<dbReference type="InterPro" id="IPR015819">
    <property type="entry name" value="Lipid_transp_b-sht_shell"/>
</dbReference>
<dbReference type="InterPro" id="IPR015816">
    <property type="entry name" value="Vitellinogen_b-sht_N"/>
</dbReference>